<dbReference type="EMBL" id="FONN01000008">
    <property type="protein sequence ID" value="SFE85315.1"/>
    <property type="molecule type" value="Genomic_DNA"/>
</dbReference>
<evidence type="ECO:0000313" key="2">
    <source>
        <dbReference type="EMBL" id="SFE85315.1"/>
    </source>
</evidence>
<name>A0A1I2DXF1_9BACL</name>
<dbReference type="Proteomes" id="UP000183410">
    <property type="component" value="Unassembled WGS sequence"/>
</dbReference>
<proteinExistence type="predicted"/>
<dbReference type="PROSITE" id="PS50234">
    <property type="entry name" value="VWFA"/>
    <property type="match status" value="1"/>
</dbReference>
<dbReference type="InterPro" id="IPR019303">
    <property type="entry name" value="vWA_TerF_C"/>
</dbReference>
<dbReference type="Pfam" id="PF10138">
    <property type="entry name" value="vWA-TerF-like"/>
    <property type="match status" value="2"/>
</dbReference>
<dbReference type="RefSeq" id="WP_046228833.1">
    <property type="nucleotide sequence ID" value="NZ_FONN01000008.1"/>
</dbReference>
<accession>A0A1I2DXF1</accession>
<evidence type="ECO:0000313" key="3">
    <source>
        <dbReference type="Proteomes" id="UP000183410"/>
    </source>
</evidence>
<dbReference type="SUPFAM" id="SSF53300">
    <property type="entry name" value="vWA-like"/>
    <property type="match status" value="1"/>
</dbReference>
<dbReference type="OrthoDB" id="5756874at2"/>
<gene>
    <name evidence="2" type="ORF">SAMN04487969_10835</name>
</gene>
<keyword evidence="3" id="KW-1185">Reference proteome</keyword>
<reference evidence="3" key="1">
    <citation type="submission" date="2016-10" db="EMBL/GenBank/DDBJ databases">
        <authorList>
            <person name="Varghese N."/>
            <person name="Submissions S."/>
        </authorList>
    </citation>
    <scope>NUCLEOTIDE SEQUENCE [LARGE SCALE GENOMIC DNA]</scope>
    <source>
        <strain evidence="3">CGMCC 1.10223</strain>
    </source>
</reference>
<dbReference type="InterPro" id="IPR036465">
    <property type="entry name" value="vWFA_dom_sf"/>
</dbReference>
<dbReference type="AlphaFoldDB" id="A0A1I2DXF1"/>
<organism evidence="2 3">
    <name type="scientific">Paenibacillus algorifonticola</name>
    <dbReference type="NCBI Taxonomy" id="684063"/>
    <lineage>
        <taxon>Bacteria</taxon>
        <taxon>Bacillati</taxon>
        <taxon>Bacillota</taxon>
        <taxon>Bacilli</taxon>
        <taxon>Bacillales</taxon>
        <taxon>Paenibacillaceae</taxon>
        <taxon>Paenibacillus</taxon>
    </lineage>
</organism>
<protein>
    <submittedName>
        <fullName evidence="2">TerF vWA domain-containing protein</fullName>
    </submittedName>
</protein>
<evidence type="ECO:0000259" key="1">
    <source>
        <dbReference type="PROSITE" id="PS50234"/>
    </source>
</evidence>
<dbReference type="Gene3D" id="3.40.50.410">
    <property type="entry name" value="von Willebrand factor, type A domain"/>
    <property type="match status" value="1"/>
</dbReference>
<feature type="domain" description="VWFA" evidence="1">
    <location>
        <begin position="35"/>
        <end position="238"/>
    </location>
</feature>
<dbReference type="InterPro" id="IPR002035">
    <property type="entry name" value="VWF_A"/>
</dbReference>
<sequence length="255" mass="28947">MSIDLRKQAEDNLIDLKKKATISLTKRGLNGQVARVAAVFDISGSMTNLYRSGIIQKTAERALALAMNFDDNGAADVFAFGLSNHEIGEIYQANFYQFVEREITSKHKLEMGTQYAGVMKQIADFYYPGALKLSRKGGFLGLGSRTEYEIDASKFKNDPPVYVLFFTDGDNSDKEETRELIRGLSRLGIFFQFVGIGNERFYFLDELDNLDGRYIDNANFLKVKNLEKISDDDLYDSLLIEFPTWLKEAKAKQLF</sequence>